<accession>A0A7Y9GPT7</accession>
<reference evidence="2 3" key="1">
    <citation type="submission" date="2020-07" db="EMBL/GenBank/DDBJ databases">
        <title>Sequencing the genomes of 1000 actinobacteria strains.</title>
        <authorList>
            <person name="Klenk H.-P."/>
        </authorList>
    </citation>
    <scope>NUCLEOTIDE SEQUENCE [LARGE SCALE GENOMIC DNA]</scope>
    <source>
        <strain evidence="2 3">DSM 24662</strain>
    </source>
</reference>
<evidence type="ECO:0000256" key="1">
    <source>
        <dbReference type="SAM" id="MobiDB-lite"/>
    </source>
</evidence>
<organism evidence="2 3">
    <name type="scientific">Microbacterium immunditiarum</name>
    <dbReference type="NCBI Taxonomy" id="337480"/>
    <lineage>
        <taxon>Bacteria</taxon>
        <taxon>Bacillati</taxon>
        <taxon>Actinomycetota</taxon>
        <taxon>Actinomycetes</taxon>
        <taxon>Micrococcales</taxon>
        <taxon>Microbacteriaceae</taxon>
        <taxon>Microbacterium</taxon>
    </lineage>
</organism>
<feature type="region of interest" description="Disordered" evidence="1">
    <location>
        <begin position="48"/>
        <end position="81"/>
    </location>
</feature>
<protein>
    <recommendedName>
        <fullName evidence="4">Methionine aminopeptidase</fullName>
    </recommendedName>
</protein>
<dbReference type="RefSeq" id="WP_179490480.1">
    <property type="nucleotide sequence ID" value="NZ_JACCBV010000001.1"/>
</dbReference>
<dbReference type="Proteomes" id="UP000576969">
    <property type="component" value="Unassembled WGS sequence"/>
</dbReference>
<sequence>MTSGEEKYWYVFATGKVEKGFESPAVDRAGPFDTYEEAADAPRLLKERSKAWAEEEAREDGWGGSARGAGADDAGRGDADK</sequence>
<evidence type="ECO:0000313" key="3">
    <source>
        <dbReference type="Proteomes" id="UP000576969"/>
    </source>
</evidence>
<evidence type="ECO:0008006" key="4">
    <source>
        <dbReference type="Google" id="ProtNLM"/>
    </source>
</evidence>
<proteinExistence type="predicted"/>
<comment type="caution">
    <text evidence="2">The sequence shown here is derived from an EMBL/GenBank/DDBJ whole genome shotgun (WGS) entry which is preliminary data.</text>
</comment>
<keyword evidence="3" id="KW-1185">Reference proteome</keyword>
<gene>
    <name evidence="2" type="ORF">BJ991_002507</name>
</gene>
<evidence type="ECO:0000313" key="2">
    <source>
        <dbReference type="EMBL" id="NYE20479.1"/>
    </source>
</evidence>
<dbReference type="EMBL" id="JACCBV010000001">
    <property type="protein sequence ID" value="NYE20479.1"/>
    <property type="molecule type" value="Genomic_DNA"/>
</dbReference>
<dbReference type="AlphaFoldDB" id="A0A7Y9GPT7"/>
<feature type="compositionally biased region" description="Basic and acidic residues" evidence="1">
    <location>
        <begin position="48"/>
        <end position="61"/>
    </location>
</feature>
<name>A0A7Y9GPT7_9MICO</name>